<dbReference type="OrthoDB" id="6365503at2759"/>
<feature type="region of interest" description="Disordered" evidence="1">
    <location>
        <begin position="14"/>
        <end position="34"/>
    </location>
</feature>
<accession>A0A4Y2PIM4</accession>
<comment type="caution">
    <text evidence="2">The sequence shown here is derived from an EMBL/GenBank/DDBJ whole genome shotgun (WGS) entry which is preliminary data.</text>
</comment>
<organism evidence="2 3">
    <name type="scientific">Araneus ventricosus</name>
    <name type="common">Orbweaver spider</name>
    <name type="synonym">Epeira ventricosa</name>
    <dbReference type="NCBI Taxonomy" id="182803"/>
    <lineage>
        <taxon>Eukaryota</taxon>
        <taxon>Metazoa</taxon>
        <taxon>Ecdysozoa</taxon>
        <taxon>Arthropoda</taxon>
        <taxon>Chelicerata</taxon>
        <taxon>Arachnida</taxon>
        <taxon>Araneae</taxon>
        <taxon>Araneomorphae</taxon>
        <taxon>Entelegynae</taxon>
        <taxon>Araneoidea</taxon>
        <taxon>Araneidae</taxon>
        <taxon>Araneus</taxon>
    </lineage>
</organism>
<protein>
    <submittedName>
        <fullName evidence="2">Uncharacterized protein</fullName>
    </submittedName>
</protein>
<evidence type="ECO:0000313" key="3">
    <source>
        <dbReference type="Proteomes" id="UP000499080"/>
    </source>
</evidence>
<gene>
    <name evidence="2" type="ORF">AVEN_272106_1</name>
</gene>
<keyword evidence="3" id="KW-1185">Reference proteome</keyword>
<reference evidence="2 3" key="1">
    <citation type="journal article" date="2019" name="Sci. Rep.">
        <title>Orb-weaving spider Araneus ventricosus genome elucidates the spidroin gene catalogue.</title>
        <authorList>
            <person name="Kono N."/>
            <person name="Nakamura H."/>
            <person name="Ohtoshi R."/>
            <person name="Moran D.A.P."/>
            <person name="Shinohara A."/>
            <person name="Yoshida Y."/>
            <person name="Fujiwara M."/>
            <person name="Mori M."/>
            <person name="Tomita M."/>
            <person name="Arakawa K."/>
        </authorList>
    </citation>
    <scope>NUCLEOTIDE SEQUENCE [LARGE SCALE GENOMIC DNA]</scope>
</reference>
<name>A0A4Y2PIM4_ARAVE</name>
<dbReference type="AlphaFoldDB" id="A0A4Y2PIM4"/>
<evidence type="ECO:0000256" key="1">
    <source>
        <dbReference type="SAM" id="MobiDB-lite"/>
    </source>
</evidence>
<dbReference type="EMBL" id="BGPR01011366">
    <property type="protein sequence ID" value="GBN50959.1"/>
    <property type="molecule type" value="Genomic_DNA"/>
</dbReference>
<evidence type="ECO:0000313" key="2">
    <source>
        <dbReference type="EMBL" id="GBN50959.1"/>
    </source>
</evidence>
<proteinExistence type="predicted"/>
<sequence>MPISKRINDLHIRSGLPESSTSLHNMPGMHPRTRNMLNGNICMPEMHRQNITTSDQNVPCNYNPELNAVENPHYYHMNEVLYEAHIQRLQRLSRPL</sequence>
<dbReference type="Proteomes" id="UP000499080">
    <property type="component" value="Unassembled WGS sequence"/>
</dbReference>